<comment type="function">
    <text evidence="1 14">Catalyzes the ferredoxin-dependent oxidative decarboxylation of arylpyruvates.</text>
</comment>
<evidence type="ECO:0000256" key="1">
    <source>
        <dbReference type="ARBA" id="ARBA00002995"/>
    </source>
</evidence>
<feature type="binding site" evidence="15">
    <location>
        <position position="566"/>
    </location>
    <ligand>
        <name>[4Fe-4S] cluster</name>
        <dbReference type="ChEBI" id="CHEBI:49883"/>
        <label>1</label>
    </ligand>
</feature>
<dbReference type="Gene3D" id="3.40.50.970">
    <property type="match status" value="2"/>
</dbReference>
<comment type="cofactor">
    <cofactor evidence="14 15">
        <name>[4Fe-4S] cluster</name>
        <dbReference type="ChEBI" id="CHEBI:49883"/>
    </cofactor>
    <text evidence="14 15">Binds 2 [4Fe-4S] clusters. In this family the first cluster has a non-standard and varying [4Fe-4S] binding motif CX(2)CX(2)CX(4-5)CP.</text>
</comment>
<comment type="caution">
    <text evidence="17">The sequence shown here is derived from an EMBL/GenBank/DDBJ whole genome shotgun (WGS) entry which is preliminary data.</text>
</comment>
<evidence type="ECO:0000256" key="14">
    <source>
        <dbReference type="PIRNR" id="PIRNR006439"/>
    </source>
</evidence>
<dbReference type="NCBIfam" id="TIGR03336">
    <property type="entry name" value="IOR_alpha"/>
    <property type="match status" value="1"/>
</dbReference>
<evidence type="ECO:0000256" key="7">
    <source>
        <dbReference type="ARBA" id="ARBA00022723"/>
    </source>
</evidence>
<feature type="binding site" evidence="15">
    <location>
        <position position="559"/>
    </location>
    <ligand>
        <name>[4Fe-4S] cluster</name>
        <dbReference type="ChEBI" id="CHEBI:49883"/>
        <label>2</label>
    </ligand>
</feature>
<dbReference type="InterPro" id="IPR002880">
    <property type="entry name" value="Pyrv_Fd/Flavodoxin_OxRdtase_N"/>
</dbReference>
<dbReference type="GO" id="GO:0030976">
    <property type="term" value="F:thiamine pyrophosphate binding"/>
    <property type="evidence" value="ECO:0007669"/>
    <property type="project" value="InterPro"/>
</dbReference>
<dbReference type="CDD" id="cd02008">
    <property type="entry name" value="TPP_IOR_alpha"/>
    <property type="match status" value="1"/>
</dbReference>
<dbReference type="InterPro" id="IPR011766">
    <property type="entry name" value="TPP_enzyme_TPP-bd"/>
</dbReference>
<keyword evidence="5 14" id="KW-0813">Transport</keyword>
<dbReference type="GO" id="GO:0000287">
    <property type="term" value="F:magnesium ion binding"/>
    <property type="evidence" value="ECO:0007669"/>
    <property type="project" value="UniProtKB-ARBA"/>
</dbReference>
<dbReference type="InterPro" id="IPR017721">
    <property type="entry name" value="IorA"/>
</dbReference>
<dbReference type="PIRSF" id="PIRSF006439">
    <property type="entry name" value="Indolepyruvate_ferr_oxidored"/>
    <property type="match status" value="1"/>
</dbReference>
<evidence type="ECO:0000256" key="5">
    <source>
        <dbReference type="ARBA" id="ARBA00022448"/>
    </source>
</evidence>
<dbReference type="SUPFAM" id="SSF52518">
    <property type="entry name" value="Thiamin diphosphate-binding fold (THDP-binding)"/>
    <property type="match status" value="2"/>
</dbReference>
<dbReference type="InterPro" id="IPR045025">
    <property type="entry name" value="HACL1-like"/>
</dbReference>
<feature type="binding site" evidence="15">
    <location>
        <position position="531"/>
    </location>
    <ligand>
        <name>[4Fe-4S] cluster</name>
        <dbReference type="ChEBI" id="CHEBI:49883"/>
        <label>1</label>
    </ligand>
</feature>
<evidence type="ECO:0000256" key="9">
    <source>
        <dbReference type="ARBA" id="ARBA00023002"/>
    </source>
</evidence>
<dbReference type="PROSITE" id="PS51379">
    <property type="entry name" value="4FE4S_FER_2"/>
    <property type="match status" value="2"/>
</dbReference>
<evidence type="ECO:0000256" key="13">
    <source>
        <dbReference type="ARBA" id="ARBA00048332"/>
    </source>
</evidence>
<accession>A0A2M7T563</accession>
<dbReference type="GO" id="GO:0043805">
    <property type="term" value="F:indolepyruvate ferredoxin oxidoreductase activity"/>
    <property type="evidence" value="ECO:0007669"/>
    <property type="project" value="UniProtKB-UniRule"/>
</dbReference>
<comment type="subunit">
    <text evidence="2">Heterodimer of the IorA and IorB subunits.</text>
</comment>
<dbReference type="PANTHER" id="PTHR43710:SF5">
    <property type="entry name" value="INDOLEPYRUVATE FERREDOXIN OXIDOREDUCTASE ALPHA SUBUNIT"/>
    <property type="match status" value="1"/>
</dbReference>
<dbReference type="PANTHER" id="PTHR43710">
    <property type="entry name" value="2-HYDROXYACYL-COA LYASE"/>
    <property type="match status" value="1"/>
</dbReference>
<feature type="domain" description="4Fe-4S ferredoxin-type" evidence="16">
    <location>
        <begin position="547"/>
        <end position="576"/>
    </location>
</feature>
<evidence type="ECO:0000256" key="10">
    <source>
        <dbReference type="ARBA" id="ARBA00023004"/>
    </source>
</evidence>
<feature type="domain" description="4Fe-4S ferredoxin-type" evidence="16">
    <location>
        <begin position="519"/>
        <end position="546"/>
    </location>
</feature>
<dbReference type="Pfam" id="PF01855">
    <property type="entry name" value="POR_N"/>
    <property type="match status" value="1"/>
</dbReference>
<dbReference type="EMBL" id="PFNG01000251">
    <property type="protein sequence ID" value="PIZ35168.1"/>
    <property type="molecule type" value="Genomic_DNA"/>
</dbReference>
<evidence type="ECO:0000256" key="4">
    <source>
        <dbReference type="ARBA" id="ARBA00017710"/>
    </source>
</evidence>
<proteinExistence type="predicted"/>
<evidence type="ECO:0000256" key="15">
    <source>
        <dbReference type="PIRSR" id="PIRSR006439-50"/>
    </source>
</evidence>
<dbReference type="Proteomes" id="UP000230956">
    <property type="component" value="Unassembled WGS sequence"/>
</dbReference>
<evidence type="ECO:0000256" key="6">
    <source>
        <dbReference type="ARBA" id="ARBA00022485"/>
    </source>
</evidence>
<name>A0A2M7T563_9ACTN</name>
<evidence type="ECO:0000256" key="3">
    <source>
        <dbReference type="ARBA" id="ARBA00012812"/>
    </source>
</evidence>
<evidence type="ECO:0000256" key="8">
    <source>
        <dbReference type="ARBA" id="ARBA00022982"/>
    </source>
</evidence>
<protein>
    <recommendedName>
        <fullName evidence="4 14">Indolepyruvate oxidoreductase subunit IorA</fullName>
        <shortName evidence="14">IOR</shortName>
        <ecNumber evidence="3 14">1.2.7.8</ecNumber>
    </recommendedName>
    <alternativeName>
        <fullName evidence="12 14">Indolepyruvate ferredoxin oxidoreductase subunit alpha</fullName>
    </alternativeName>
</protein>
<dbReference type="CDD" id="cd07034">
    <property type="entry name" value="TPP_PYR_PFOR_IOR-alpha_like"/>
    <property type="match status" value="1"/>
</dbReference>
<dbReference type="AlphaFoldDB" id="A0A2M7T563"/>
<sequence>MKVLLSGNEAIAHGAYVAGVTMATGYPGTPSTEILETIVKYDEIEAAWAPNEKVALEVAIGASLAGSRALVTMKHVGLNVAADPLFTLAYTGVNGGLVIVSADDPGMHSSQNEQDNRNYAKAAKIPMLEPSDSQDAVLLIDEAFNISEIFDTPVILRTTTRVNHSKSLVEVDVERVRKEETYEKNPQKYVMIPAHAKSRREVVENRLNALSEFAEQFRGNRVEWGNRHIGFITSGVSYQYVKEAFPDASVLKLTMTYPLPRKLITDFIEQVEQAIVVEELDPFIEEQIKIWGLSVSGKRFIPAIGELNPDIIRGSLADKEDDALEESEALDIELPGRPPMLCPGCPHRGVLYTLNKLKLVVTGDIGCYTLGVLPPLEAMDTCICMGASIGNATGFQKATGRKDVVAVLGDSTFVHSGITPLIDAVYNRGFTTVIILDNRTTAMTGRQDHPGTGKTLKGYDGPPLDLEMIVRATGIQSVKVIDPYDLKVVKEAIKEETAKDEPSVIIFRRACLLVERPNTKPFMVTGACNGCKACVKLGCPAISWKEKRAQIDPEICSGCEVCVQVCKKDAVVEYAKVDRGAGI</sequence>
<dbReference type="InterPro" id="IPR029061">
    <property type="entry name" value="THDP-binding"/>
</dbReference>
<feature type="binding site" evidence="15">
    <location>
        <position position="556"/>
    </location>
    <ligand>
        <name>[4Fe-4S] cluster</name>
        <dbReference type="ChEBI" id="CHEBI:49883"/>
        <label>2</label>
    </ligand>
</feature>
<organism evidence="17 18">
    <name type="scientific">Candidatus Aquicultor secundus</name>
    <dbReference type="NCBI Taxonomy" id="1973895"/>
    <lineage>
        <taxon>Bacteria</taxon>
        <taxon>Bacillati</taxon>
        <taxon>Actinomycetota</taxon>
        <taxon>Candidatus Aquicultoria</taxon>
        <taxon>Candidatus Aquicultorales</taxon>
        <taxon>Candidatus Aquicultoraceae</taxon>
        <taxon>Candidatus Aquicultor</taxon>
    </lineage>
</organism>
<reference evidence="18" key="1">
    <citation type="submission" date="2017-09" db="EMBL/GenBank/DDBJ databases">
        <title>Depth-based differentiation of microbial function through sediment-hosted aquifers and enrichment of novel symbionts in the deep terrestrial subsurface.</title>
        <authorList>
            <person name="Probst A.J."/>
            <person name="Ladd B."/>
            <person name="Jarett J.K."/>
            <person name="Geller-Mcgrath D.E."/>
            <person name="Sieber C.M.K."/>
            <person name="Emerson J.B."/>
            <person name="Anantharaman K."/>
            <person name="Thomas B.C."/>
            <person name="Malmstrom R."/>
            <person name="Stieglmeier M."/>
            <person name="Klingl A."/>
            <person name="Woyke T."/>
            <person name="Ryan C.M."/>
            <person name="Banfield J.F."/>
        </authorList>
    </citation>
    <scope>NUCLEOTIDE SEQUENCE [LARGE SCALE GENOMIC DNA]</scope>
</reference>
<dbReference type="EC" id="1.2.7.8" evidence="3 14"/>
<keyword evidence="7 14" id="KW-0479">Metal-binding</keyword>
<dbReference type="InterPro" id="IPR017896">
    <property type="entry name" value="4Fe4S_Fe-S-bd"/>
</dbReference>
<feature type="binding site" evidence="15">
    <location>
        <position position="534"/>
    </location>
    <ligand>
        <name>[4Fe-4S] cluster</name>
        <dbReference type="ChEBI" id="CHEBI:49883"/>
        <label>1</label>
    </ligand>
</feature>
<dbReference type="SUPFAM" id="SSF52922">
    <property type="entry name" value="TK C-terminal domain-like"/>
    <property type="match status" value="1"/>
</dbReference>
<dbReference type="FunFam" id="3.40.50.970:FF:000039">
    <property type="entry name" value="Indolepyruvate oxidoreductase subunit IorA"/>
    <property type="match status" value="1"/>
</dbReference>
<dbReference type="Gene3D" id="3.30.70.20">
    <property type="match status" value="1"/>
</dbReference>
<keyword evidence="11 14" id="KW-0411">Iron-sulfur</keyword>
<evidence type="ECO:0000256" key="12">
    <source>
        <dbReference type="ARBA" id="ARBA00030514"/>
    </source>
</evidence>
<feature type="binding site" evidence="15">
    <location>
        <position position="528"/>
    </location>
    <ligand>
        <name>[4Fe-4S] cluster</name>
        <dbReference type="ChEBI" id="CHEBI:49883"/>
        <label>1</label>
    </ligand>
</feature>
<keyword evidence="17" id="KW-0670">Pyruvate</keyword>
<feature type="binding site" evidence="15">
    <location>
        <position position="562"/>
    </location>
    <ligand>
        <name>[4Fe-4S] cluster</name>
        <dbReference type="ChEBI" id="CHEBI:49883"/>
        <label>2</label>
    </ligand>
</feature>
<dbReference type="Pfam" id="PF02775">
    <property type="entry name" value="TPP_enzyme_C"/>
    <property type="match status" value="1"/>
</dbReference>
<evidence type="ECO:0000259" key="16">
    <source>
        <dbReference type="PROSITE" id="PS51379"/>
    </source>
</evidence>
<keyword evidence="6 14" id="KW-0004">4Fe-4S</keyword>
<dbReference type="RefSeq" id="WP_286678859.1">
    <property type="nucleotide sequence ID" value="NZ_MNXI01000109.1"/>
</dbReference>
<gene>
    <name evidence="17" type="primary">iorA</name>
    <name evidence="17" type="ORF">COY37_10820</name>
</gene>
<dbReference type="GO" id="GO:0051539">
    <property type="term" value="F:4 iron, 4 sulfur cluster binding"/>
    <property type="evidence" value="ECO:0007669"/>
    <property type="project" value="UniProtKB-UniRule"/>
</dbReference>
<evidence type="ECO:0000313" key="18">
    <source>
        <dbReference type="Proteomes" id="UP000230956"/>
    </source>
</evidence>
<evidence type="ECO:0000256" key="2">
    <source>
        <dbReference type="ARBA" id="ARBA00011238"/>
    </source>
</evidence>
<feature type="binding site" evidence="15">
    <location>
        <position position="539"/>
    </location>
    <ligand>
        <name>[4Fe-4S] cluster</name>
        <dbReference type="ChEBI" id="CHEBI:49883"/>
        <label>2</label>
    </ligand>
</feature>
<keyword evidence="9 14" id="KW-0560">Oxidoreductase</keyword>
<keyword evidence="8 14" id="KW-0249">Electron transport</keyword>
<dbReference type="InterPro" id="IPR009014">
    <property type="entry name" value="Transketo_C/PFOR_II"/>
</dbReference>
<keyword evidence="10 14" id="KW-0408">Iron</keyword>
<evidence type="ECO:0000313" key="17">
    <source>
        <dbReference type="EMBL" id="PIZ35168.1"/>
    </source>
</evidence>
<comment type="catalytic activity">
    <reaction evidence="13 14">
        <text>indole-3-pyruvate + 2 oxidized [2Fe-2S]-[ferredoxin] + CoA = (indol-3-yl)acetyl-CoA + 2 reduced [2Fe-2S]-[ferredoxin] + CO2 + H(+)</text>
        <dbReference type="Rhea" id="RHEA:12645"/>
        <dbReference type="Rhea" id="RHEA-COMP:10000"/>
        <dbReference type="Rhea" id="RHEA-COMP:10001"/>
        <dbReference type="ChEBI" id="CHEBI:15378"/>
        <dbReference type="ChEBI" id="CHEBI:16526"/>
        <dbReference type="ChEBI" id="CHEBI:17640"/>
        <dbReference type="ChEBI" id="CHEBI:33737"/>
        <dbReference type="ChEBI" id="CHEBI:33738"/>
        <dbReference type="ChEBI" id="CHEBI:57271"/>
        <dbReference type="ChEBI" id="CHEBI:57287"/>
        <dbReference type="EC" id="1.2.7.8"/>
    </reaction>
</comment>
<evidence type="ECO:0000256" key="11">
    <source>
        <dbReference type="ARBA" id="ARBA00023014"/>
    </source>
</evidence>